<feature type="binding site" evidence="11">
    <location>
        <position position="382"/>
    </location>
    <ligand>
        <name>Zn(2+)</name>
        <dbReference type="ChEBI" id="CHEBI:29105"/>
        <label>2</label>
    </ligand>
</feature>
<feature type="domain" description="Peptidase M20 dimerisation" evidence="12">
    <location>
        <begin position="209"/>
        <end position="308"/>
    </location>
</feature>
<feature type="binding site" evidence="11">
    <location>
        <position position="200"/>
    </location>
    <ligand>
        <name>Zn(2+)</name>
        <dbReference type="ChEBI" id="CHEBI:29105"/>
        <label>1</label>
    </ligand>
</feature>
<dbReference type="Pfam" id="PF07687">
    <property type="entry name" value="M20_dimer"/>
    <property type="match status" value="1"/>
</dbReference>
<evidence type="ECO:0000256" key="10">
    <source>
        <dbReference type="PIRSR" id="PIRSR037215-1"/>
    </source>
</evidence>
<dbReference type="CDD" id="cd03892">
    <property type="entry name" value="M20_peptT"/>
    <property type="match status" value="1"/>
</dbReference>
<keyword evidence="6" id="KW-0378">Hydrolase</keyword>
<dbReference type="InterPro" id="IPR036264">
    <property type="entry name" value="Bact_exopeptidase_dim_dom"/>
</dbReference>
<evidence type="ECO:0000256" key="9">
    <source>
        <dbReference type="NCBIfam" id="TIGR01882"/>
    </source>
</evidence>
<accession>W1Q624</accession>
<reference evidence="13" key="1">
    <citation type="submission" date="2013-06" db="EMBL/GenBank/DDBJ databases">
        <authorList>
            <person name="Weinstock G."/>
            <person name="Sodergren E."/>
            <person name="Clifton S."/>
            <person name="Fulton L."/>
            <person name="Fulton B."/>
            <person name="Courtney L."/>
            <person name="Fronick C."/>
            <person name="Harrison M."/>
            <person name="Strong C."/>
            <person name="Farmer C."/>
            <person name="Delahaunty K."/>
            <person name="Markovic C."/>
            <person name="Hall O."/>
            <person name="Minx P."/>
            <person name="Tomlinson C."/>
            <person name="Mitreva M."/>
            <person name="Nelson J."/>
            <person name="Hou S."/>
            <person name="Wollam A."/>
            <person name="Pepin K.H."/>
            <person name="Johnson M."/>
            <person name="Bhonagiri V."/>
            <person name="Nash W.E."/>
            <person name="Warren W."/>
            <person name="Chinwalla A."/>
            <person name="Mardis E.R."/>
            <person name="Wilson R.K."/>
        </authorList>
    </citation>
    <scope>NUCLEOTIDE SEQUENCE [LARGE SCALE GENOMIC DNA]</scope>
    <source>
        <strain evidence="13">ATCC 49176</strain>
    </source>
</reference>
<keyword evidence="8" id="KW-0482">Metalloprotease</keyword>
<dbReference type="PANTHER" id="PTHR42994:SF1">
    <property type="entry name" value="PEPTIDASE T"/>
    <property type="match status" value="1"/>
</dbReference>
<dbReference type="PIRSF" id="PIRSF037215">
    <property type="entry name" value="Peptidase_M20B"/>
    <property type="match status" value="1"/>
</dbReference>
<name>W1Q624_ABIDE</name>
<keyword evidence="14" id="KW-1185">Reference proteome</keyword>
<dbReference type="GO" id="GO:0008237">
    <property type="term" value="F:metallopeptidase activity"/>
    <property type="evidence" value="ECO:0007669"/>
    <property type="project" value="UniProtKB-KW"/>
</dbReference>
<dbReference type="EMBL" id="ACIN03000007">
    <property type="protein sequence ID" value="ESK65544.1"/>
    <property type="molecule type" value="Genomic_DNA"/>
</dbReference>
<dbReference type="Pfam" id="PF01546">
    <property type="entry name" value="Peptidase_M20"/>
    <property type="match status" value="1"/>
</dbReference>
<feature type="binding site" evidence="11">
    <location>
        <position position="81"/>
    </location>
    <ligand>
        <name>Zn(2+)</name>
        <dbReference type="ChEBI" id="CHEBI:29105"/>
        <label>1</label>
    </ligand>
</feature>
<evidence type="ECO:0000256" key="7">
    <source>
        <dbReference type="ARBA" id="ARBA00022833"/>
    </source>
</evidence>
<keyword evidence="4" id="KW-0645">Protease</keyword>
<dbReference type="GO" id="GO:0005829">
    <property type="term" value="C:cytosol"/>
    <property type="evidence" value="ECO:0007669"/>
    <property type="project" value="TreeGrafter"/>
</dbReference>
<dbReference type="OrthoDB" id="9804934at2"/>
<feature type="active site" description="Proton acceptor" evidence="10">
    <location>
        <position position="177"/>
    </location>
</feature>
<dbReference type="InterPro" id="IPR002933">
    <property type="entry name" value="Peptidase_M20"/>
</dbReference>
<evidence type="ECO:0000256" key="1">
    <source>
        <dbReference type="ARBA" id="ARBA00000870"/>
    </source>
</evidence>
<dbReference type="Gene3D" id="3.30.70.360">
    <property type="match status" value="1"/>
</dbReference>
<protein>
    <recommendedName>
        <fullName evidence="9">Peptidase T</fullName>
        <ecNumber evidence="9">3.4.11.4</ecNumber>
    </recommendedName>
</protein>
<dbReference type="STRING" id="592010.GCWU000182_001018"/>
<keyword evidence="7 11" id="KW-0862">Zinc</keyword>
<proteinExistence type="inferred from homology"/>
<dbReference type="eggNOG" id="COG2195">
    <property type="taxonomic scope" value="Bacteria"/>
</dbReference>
<comment type="caution">
    <text evidence="13">The sequence shown here is derived from an EMBL/GenBank/DDBJ whole genome shotgun (WGS) entry which is preliminary data.</text>
</comment>
<feature type="binding site" evidence="11">
    <location>
        <position position="178"/>
    </location>
    <ligand>
        <name>Zn(2+)</name>
        <dbReference type="ChEBI" id="CHEBI:29105"/>
        <label>2</label>
    </ligand>
</feature>
<evidence type="ECO:0000256" key="5">
    <source>
        <dbReference type="ARBA" id="ARBA00022723"/>
    </source>
</evidence>
<dbReference type="NCBIfam" id="TIGR01882">
    <property type="entry name" value="peptidase-T"/>
    <property type="match status" value="1"/>
</dbReference>
<dbReference type="NCBIfam" id="NF003976">
    <property type="entry name" value="PRK05469.1"/>
    <property type="match status" value="1"/>
</dbReference>
<evidence type="ECO:0000256" key="2">
    <source>
        <dbReference type="ARBA" id="ARBA00009692"/>
    </source>
</evidence>
<dbReference type="GO" id="GO:0045148">
    <property type="term" value="F:tripeptide aminopeptidase activity"/>
    <property type="evidence" value="ECO:0007669"/>
    <property type="project" value="UniProtKB-UniRule"/>
</dbReference>
<dbReference type="GO" id="GO:0006508">
    <property type="term" value="P:proteolysis"/>
    <property type="evidence" value="ECO:0007669"/>
    <property type="project" value="UniProtKB-UniRule"/>
</dbReference>
<feature type="active site" evidence="10">
    <location>
        <position position="83"/>
    </location>
</feature>
<keyword evidence="5 11" id="KW-0479">Metal-binding</keyword>
<evidence type="ECO:0000256" key="3">
    <source>
        <dbReference type="ARBA" id="ARBA00022438"/>
    </source>
</evidence>
<comment type="cofactor">
    <cofactor evidence="11">
        <name>Zn(2+)</name>
        <dbReference type="ChEBI" id="CHEBI:29105"/>
    </cofactor>
    <text evidence="11">Binds 2 Zn(2+) ions per subunit.</text>
</comment>
<dbReference type="NCBIfam" id="NF009920">
    <property type="entry name" value="PRK13381.1"/>
    <property type="match status" value="1"/>
</dbReference>
<dbReference type="SUPFAM" id="SSF53187">
    <property type="entry name" value="Zn-dependent exopeptidases"/>
    <property type="match status" value="1"/>
</dbReference>
<evidence type="ECO:0000256" key="4">
    <source>
        <dbReference type="ARBA" id="ARBA00022670"/>
    </source>
</evidence>
<comment type="similarity">
    <text evidence="2">Belongs to the peptidase M20B family.</text>
</comment>
<gene>
    <name evidence="13" type="ORF">GCWU000182_001018</name>
</gene>
<dbReference type="GeneID" id="84817559"/>
<organism evidence="13 14">
    <name type="scientific">Abiotrophia defectiva ATCC 49176</name>
    <dbReference type="NCBI Taxonomy" id="592010"/>
    <lineage>
        <taxon>Bacteria</taxon>
        <taxon>Bacillati</taxon>
        <taxon>Bacillota</taxon>
        <taxon>Bacilli</taxon>
        <taxon>Lactobacillales</taxon>
        <taxon>Aerococcaceae</taxon>
        <taxon>Abiotrophia</taxon>
    </lineage>
</organism>
<dbReference type="InterPro" id="IPR011650">
    <property type="entry name" value="Peptidase_M20_dimer"/>
</dbReference>
<evidence type="ECO:0000259" key="12">
    <source>
        <dbReference type="Pfam" id="PF07687"/>
    </source>
</evidence>
<dbReference type="HOGENOM" id="CLU_053676_0_0_9"/>
<dbReference type="GO" id="GO:0008270">
    <property type="term" value="F:zinc ion binding"/>
    <property type="evidence" value="ECO:0007669"/>
    <property type="project" value="InterPro"/>
</dbReference>
<dbReference type="AlphaFoldDB" id="W1Q624"/>
<dbReference type="InterPro" id="IPR010161">
    <property type="entry name" value="Peptidase_M20B"/>
</dbReference>
<feature type="binding site" evidence="11">
    <location>
        <position position="143"/>
    </location>
    <ligand>
        <name>Zn(2+)</name>
        <dbReference type="ChEBI" id="CHEBI:29105"/>
        <label>2</label>
    </ligand>
</feature>
<sequence>MESMLQRFIRYAKINTRSDLHSDAVPTTPGQLDFLRMLEGELKDLGLSQVRFNPVDAFVTALLPSNLPAHQKAPAIGFIAHVDTADFNAENIQPQVHADYDGQDIVLNPDLDIVMRVSEFPNLKHYVGQTLITTDGTTLLGADDKAGLVSILEAVIHLLAHPDLPHGDIWLAFGPDEEIGKGAHRFQAQDFPADFAYTLDSGEVGKLEYETFNAARVMLTIDGTSVHPGTAKGLMVNALAEAAKLFARLPQDQVPELTEGHEGYYMLSSQSGNIGQVQATYIIRDHDKESFQARKDFFRQIVAQQNAGYDRPRIQCQIYDEYYNMYDILKQDMTPVEVAIAAYKACGIEPLIKPFRGGTDGCIITYKGIPTPNLFTGAENLHGQYEFVSLESMEKASQVVLTIIQSVVSPD</sequence>
<dbReference type="PROSITE" id="PS00759">
    <property type="entry name" value="ARGE_DAPE_CPG2_2"/>
    <property type="match status" value="1"/>
</dbReference>
<feature type="binding site" evidence="11">
    <location>
        <position position="143"/>
    </location>
    <ligand>
        <name>Zn(2+)</name>
        <dbReference type="ChEBI" id="CHEBI:29105"/>
        <label>1</label>
    </ligand>
</feature>
<dbReference type="PROSITE" id="PS00758">
    <property type="entry name" value="ARGE_DAPE_CPG2_1"/>
    <property type="match status" value="1"/>
</dbReference>
<evidence type="ECO:0000256" key="11">
    <source>
        <dbReference type="PIRSR" id="PIRSR037215-2"/>
    </source>
</evidence>
<dbReference type="PANTHER" id="PTHR42994">
    <property type="entry name" value="PEPTIDASE T"/>
    <property type="match status" value="1"/>
</dbReference>
<dbReference type="SUPFAM" id="SSF55031">
    <property type="entry name" value="Bacterial exopeptidase dimerisation domain"/>
    <property type="match status" value="1"/>
</dbReference>
<evidence type="ECO:0000256" key="8">
    <source>
        <dbReference type="ARBA" id="ARBA00023049"/>
    </source>
</evidence>
<evidence type="ECO:0000313" key="13">
    <source>
        <dbReference type="EMBL" id="ESK65544.1"/>
    </source>
</evidence>
<dbReference type="InterPro" id="IPR001261">
    <property type="entry name" value="ArgE/DapE_CS"/>
</dbReference>
<comment type="catalytic activity">
    <reaction evidence="1">
        <text>Release of the N-terminal residue from a tripeptide.</text>
        <dbReference type="EC" id="3.4.11.4"/>
    </reaction>
</comment>
<evidence type="ECO:0000313" key="14">
    <source>
        <dbReference type="Proteomes" id="UP000019050"/>
    </source>
</evidence>
<dbReference type="GO" id="GO:0006518">
    <property type="term" value="P:peptide metabolic process"/>
    <property type="evidence" value="ECO:0007669"/>
    <property type="project" value="InterPro"/>
</dbReference>
<evidence type="ECO:0000256" key="6">
    <source>
        <dbReference type="ARBA" id="ARBA00022801"/>
    </source>
</evidence>
<dbReference type="Gene3D" id="3.40.630.10">
    <property type="entry name" value="Zn peptidases"/>
    <property type="match status" value="1"/>
</dbReference>
<dbReference type="Proteomes" id="UP000019050">
    <property type="component" value="Unassembled WGS sequence"/>
</dbReference>
<keyword evidence="3 13" id="KW-0031">Aminopeptidase</keyword>
<dbReference type="EC" id="3.4.11.4" evidence="9"/>
<dbReference type="RefSeq" id="WP_023391663.1">
    <property type="nucleotide sequence ID" value="NZ_KI535340.1"/>
</dbReference>